<organism evidence="2 3">
    <name type="scientific">Pleuronectes platessa</name>
    <name type="common">European plaice</name>
    <dbReference type="NCBI Taxonomy" id="8262"/>
    <lineage>
        <taxon>Eukaryota</taxon>
        <taxon>Metazoa</taxon>
        <taxon>Chordata</taxon>
        <taxon>Craniata</taxon>
        <taxon>Vertebrata</taxon>
        <taxon>Euteleostomi</taxon>
        <taxon>Actinopterygii</taxon>
        <taxon>Neopterygii</taxon>
        <taxon>Teleostei</taxon>
        <taxon>Neoteleostei</taxon>
        <taxon>Acanthomorphata</taxon>
        <taxon>Carangaria</taxon>
        <taxon>Pleuronectiformes</taxon>
        <taxon>Pleuronectoidei</taxon>
        <taxon>Pleuronectidae</taxon>
        <taxon>Pleuronectes</taxon>
    </lineage>
</organism>
<gene>
    <name evidence="2" type="ORF">PLEPLA_LOCUS44067</name>
</gene>
<evidence type="ECO:0000256" key="1">
    <source>
        <dbReference type="SAM" id="MobiDB-lite"/>
    </source>
</evidence>
<feature type="compositionally biased region" description="Basic and acidic residues" evidence="1">
    <location>
        <begin position="105"/>
        <end position="145"/>
    </location>
</feature>
<accession>A0A9N7Z5H5</accession>
<dbReference type="Proteomes" id="UP001153269">
    <property type="component" value="Unassembled WGS sequence"/>
</dbReference>
<feature type="compositionally biased region" description="Basic and acidic residues" evidence="1">
    <location>
        <begin position="72"/>
        <end position="92"/>
    </location>
</feature>
<dbReference type="EMBL" id="CADEAL010004292">
    <property type="protein sequence ID" value="CAB1456283.1"/>
    <property type="molecule type" value="Genomic_DNA"/>
</dbReference>
<proteinExistence type="predicted"/>
<reference evidence="2" key="1">
    <citation type="submission" date="2020-03" db="EMBL/GenBank/DDBJ databases">
        <authorList>
            <person name="Weist P."/>
        </authorList>
    </citation>
    <scope>NUCLEOTIDE SEQUENCE</scope>
</reference>
<feature type="region of interest" description="Disordered" evidence="1">
    <location>
        <begin position="72"/>
        <end position="203"/>
    </location>
</feature>
<comment type="caution">
    <text evidence="2">The sequence shown here is derived from an EMBL/GenBank/DDBJ whole genome shotgun (WGS) entry which is preliminary data.</text>
</comment>
<keyword evidence="3" id="KW-1185">Reference proteome</keyword>
<protein>
    <submittedName>
        <fullName evidence="2">Uncharacterized protein</fullName>
    </submittedName>
</protein>
<evidence type="ECO:0000313" key="3">
    <source>
        <dbReference type="Proteomes" id="UP001153269"/>
    </source>
</evidence>
<name>A0A9N7Z5H5_PLEPL</name>
<dbReference type="AlphaFoldDB" id="A0A9N7Z5H5"/>
<sequence length="264" mass="27828">MGPLWSAVCCAGPEGKGGFSVGLIRETGGLDRQVSLKELEELLGVEEMFSEGCGGADVETVGFLVGLQGEGKPENVEKMDVDAPGEETRETDVDSDTAGPDTEGETNRQDTKAENIRQDAEAETNRQDPEVETNRPDTEAEKDPDVQPEEAGEVAQETSAGAVESTSSSGEHGDVRSSGAVTAESPDSSADQETADDQETDTNSTSTLVYILSTAISILKAPLHPLISTVTKLPGQVTYVLQEDLGSSLCITRRHLLSASPCDL</sequence>
<evidence type="ECO:0000313" key="2">
    <source>
        <dbReference type="EMBL" id="CAB1456283.1"/>
    </source>
</evidence>
<feature type="compositionally biased region" description="Polar residues" evidence="1">
    <location>
        <begin position="156"/>
        <end position="170"/>
    </location>
</feature>